<evidence type="ECO:0000256" key="9">
    <source>
        <dbReference type="ARBA" id="ARBA00022748"/>
    </source>
</evidence>
<name>A0A7W9A5F5_9CAUL</name>
<evidence type="ECO:0000256" key="11">
    <source>
        <dbReference type="ARBA" id="ARBA00023136"/>
    </source>
</evidence>
<evidence type="ECO:0000256" key="12">
    <source>
        <dbReference type="RuleBase" id="RU363101"/>
    </source>
</evidence>
<evidence type="ECO:0000256" key="7">
    <source>
        <dbReference type="ARBA" id="ARBA00022519"/>
    </source>
</evidence>
<evidence type="ECO:0000256" key="8">
    <source>
        <dbReference type="ARBA" id="ARBA00022692"/>
    </source>
</evidence>
<keyword evidence="10 12" id="KW-1133">Transmembrane helix</keyword>
<organism evidence="13 14">
    <name type="scientific">Brevundimonas halotolerans</name>
    <dbReference type="NCBI Taxonomy" id="69670"/>
    <lineage>
        <taxon>Bacteria</taxon>
        <taxon>Pseudomonadati</taxon>
        <taxon>Pseudomonadota</taxon>
        <taxon>Alphaproteobacteria</taxon>
        <taxon>Caulobacterales</taxon>
        <taxon>Caulobacteraceae</taxon>
        <taxon>Brevundimonas</taxon>
    </lineage>
</organism>
<evidence type="ECO:0000256" key="6">
    <source>
        <dbReference type="ARBA" id="ARBA00022475"/>
    </source>
</evidence>
<gene>
    <name evidence="13" type="ORF">FHS65_002552</name>
</gene>
<proteinExistence type="inferred from homology"/>
<evidence type="ECO:0000256" key="4">
    <source>
        <dbReference type="ARBA" id="ARBA00016461"/>
    </source>
</evidence>
<evidence type="ECO:0000256" key="3">
    <source>
        <dbReference type="ARBA" id="ARBA00008741"/>
    </source>
</evidence>
<feature type="transmembrane region" description="Helical" evidence="12">
    <location>
        <begin position="12"/>
        <end position="32"/>
    </location>
</feature>
<dbReference type="GO" id="GO:0005886">
    <property type="term" value="C:plasma membrane"/>
    <property type="evidence" value="ECO:0007669"/>
    <property type="project" value="UniProtKB-SubCell"/>
</dbReference>
<keyword evidence="8 12" id="KW-0812">Transmembrane</keyword>
<dbReference type="RefSeq" id="WP_123286276.1">
    <property type="nucleotide sequence ID" value="NZ_JACIJB010000016.1"/>
</dbReference>
<dbReference type="GO" id="GO:0015886">
    <property type="term" value="P:heme transport"/>
    <property type="evidence" value="ECO:0007669"/>
    <property type="project" value="InterPro"/>
</dbReference>
<dbReference type="InterPro" id="IPR007078">
    <property type="entry name" value="Haem_export_protD_CcmD"/>
</dbReference>
<comment type="caution">
    <text evidence="13">The sequence shown here is derived from an EMBL/GenBank/DDBJ whole genome shotgun (WGS) entry which is preliminary data.</text>
</comment>
<accession>A0A7W9A5F5</accession>
<evidence type="ECO:0000256" key="1">
    <source>
        <dbReference type="ARBA" id="ARBA00002442"/>
    </source>
</evidence>
<keyword evidence="14" id="KW-1185">Reference proteome</keyword>
<dbReference type="EMBL" id="JACIJB010000016">
    <property type="protein sequence ID" value="MBB5661782.1"/>
    <property type="molecule type" value="Genomic_DNA"/>
</dbReference>
<comment type="function">
    <text evidence="1 12">Required for the export of heme to the periplasm for the biogenesis of c-type cytochromes.</text>
</comment>
<evidence type="ECO:0000313" key="13">
    <source>
        <dbReference type="EMBL" id="MBB5661782.1"/>
    </source>
</evidence>
<keyword evidence="7 12" id="KW-0997">Cell inner membrane</keyword>
<evidence type="ECO:0000256" key="10">
    <source>
        <dbReference type="ARBA" id="ARBA00022989"/>
    </source>
</evidence>
<evidence type="ECO:0000256" key="2">
    <source>
        <dbReference type="ARBA" id="ARBA00004377"/>
    </source>
</evidence>
<dbReference type="Proteomes" id="UP000548978">
    <property type="component" value="Unassembled WGS sequence"/>
</dbReference>
<keyword evidence="6 12" id="KW-1003">Cell membrane</keyword>
<evidence type="ECO:0000256" key="5">
    <source>
        <dbReference type="ARBA" id="ARBA00022448"/>
    </source>
</evidence>
<keyword evidence="9 12" id="KW-0201">Cytochrome c-type biogenesis</keyword>
<evidence type="ECO:0000313" key="14">
    <source>
        <dbReference type="Proteomes" id="UP000548978"/>
    </source>
</evidence>
<comment type="subcellular location">
    <subcellularLocation>
        <location evidence="2 12">Cell inner membrane</location>
        <topology evidence="2 12">Single-pass membrane protein</topology>
    </subcellularLocation>
</comment>
<reference evidence="13 14" key="1">
    <citation type="submission" date="2020-08" db="EMBL/GenBank/DDBJ databases">
        <title>Genomic Encyclopedia of Type Strains, Phase IV (KMG-IV): sequencing the most valuable type-strain genomes for metagenomic binning, comparative biology and taxonomic classification.</title>
        <authorList>
            <person name="Goeker M."/>
        </authorList>
    </citation>
    <scope>NUCLEOTIDE SEQUENCE [LARGE SCALE GENOMIC DNA]</scope>
    <source>
        <strain evidence="13 14">DSM 24448</strain>
    </source>
</reference>
<dbReference type="AlphaFoldDB" id="A0A7W9A5F5"/>
<keyword evidence="11 12" id="KW-0472">Membrane</keyword>
<dbReference type="GO" id="GO:0017004">
    <property type="term" value="P:cytochrome complex assembly"/>
    <property type="evidence" value="ECO:0007669"/>
    <property type="project" value="UniProtKB-KW"/>
</dbReference>
<sequence>MIDLDMGPYAAFVWPAWAVTVGVLVAVVARCLTQARRWKRELERLEGDNQ</sequence>
<keyword evidence="5 12" id="KW-0813">Transport</keyword>
<dbReference type="Pfam" id="PF04995">
    <property type="entry name" value="CcmD"/>
    <property type="match status" value="1"/>
</dbReference>
<dbReference type="NCBIfam" id="TIGR03141">
    <property type="entry name" value="cytochro_ccmD"/>
    <property type="match status" value="1"/>
</dbReference>
<comment type="similarity">
    <text evidence="3 12">Belongs to the CcmD/CycX/HelD family.</text>
</comment>
<protein>
    <recommendedName>
        <fullName evidence="4 12">Heme exporter protein D</fullName>
    </recommendedName>
</protein>